<organism evidence="1">
    <name type="scientific">Chromera velia CCMP2878</name>
    <dbReference type="NCBI Taxonomy" id="1169474"/>
    <lineage>
        <taxon>Eukaryota</taxon>
        <taxon>Sar</taxon>
        <taxon>Alveolata</taxon>
        <taxon>Colpodellida</taxon>
        <taxon>Chromeraceae</taxon>
        <taxon>Chromera</taxon>
    </lineage>
</organism>
<proteinExistence type="predicted"/>
<dbReference type="GO" id="GO:0003676">
    <property type="term" value="F:nucleic acid binding"/>
    <property type="evidence" value="ECO:0007669"/>
    <property type="project" value="InterPro"/>
</dbReference>
<dbReference type="VEuPathDB" id="CryptoDB:Cvel_17680"/>
<dbReference type="AlphaFoldDB" id="A0A0G4FLU1"/>
<dbReference type="InterPro" id="IPR035979">
    <property type="entry name" value="RBD_domain_sf"/>
</dbReference>
<reference evidence="1" key="1">
    <citation type="submission" date="2014-11" db="EMBL/GenBank/DDBJ databases">
        <authorList>
            <person name="Otto D Thomas"/>
            <person name="Naeem Raeece"/>
        </authorList>
    </citation>
    <scope>NUCLEOTIDE SEQUENCE</scope>
</reference>
<dbReference type="EMBL" id="CDMZ01000469">
    <property type="protein sequence ID" value="CEM14987.1"/>
    <property type="molecule type" value="Genomic_DNA"/>
</dbReference>
<evidence type="ECO:0008006" key="2">
    <source>
        <dbReference type="Google" id="ProtNLM"/>
    </source>
</evidence>
<dbReference type="SUPFAM" id="SSF54928">
    <property type="entry name" value="RNA-binding domain, RBD"/>
    <property type="match status" value="1"/>
</dbReference>
<accession>A0A0G4FLU1</accession>
<protein>
    <recommendedName>
        <fullName evidence="2">RRM domain-containing protein</fullName>
    </recommendedName>
</protein>
<sequence>MMADTLGELQSILNANPPKGFAELGRYAHELIEFVVFKDPEGAVFRVSRGPADRIASMHSCSLASKGAMQARNLIKVREAVGLKNLGLQVPPDPIRLGVALQPLPPLSAADVQSGALASLQSPFSSRHQIWRLVGIVSNRTVLTVERAVEEQGGEGVDASEVAEDPNPPLVRLTGLPLPTTNETLSSELEQVNMPLKSIESLTKEKKKKMALVRFMYRQHAEEAVRNWLSLFGGEDVRANWVDG</sequence>
<evidence type="ECO:0000313" key="1">
    <source>
        <dbReference type="EMBL" id="CEM14987.1"/>
    </source>
</evidence>
<gene>
    <name evidence="1" type="ORF">Cvel_17680</name>
</gene>
<name>A0A0G4FLU1_9ALVE</name>